<dbReference type="InterPro" id="IPR004875">
    <property type="entry name" value="DDE_SF_endonuclease_dom"/>
</dbReference>
<dbReference type="Proteomes" id="UP000183567">
    <property type="component" value="Unassembled WGS sequence"/>
</dbReference>
<feature type="domain" description="DDE-1" evidence="1">
    <location>
        <begin position="4"/>
        <end position="67"/>
    </location>
</feature>
<dbReference type="EMBL" id="LVVM01000255">
    <property type="protein sequence ID" value="OJA21150.1"/>
    <property type="molecule type" value="Genomic_DNA"/>
</dbReference>
<organism evidence="2 3">
    <name type="scientific">Rhizopogon vesiculosus</name>
    <dbReference type="NCBI Taxonomy" id="180088"/>
    <lineage>
        <taxon>Eukaryota</taxon>
        <taxon>Fungi</taxon>
        <taxon>Dikarya</taxon>
        <taxon>Basidiomycota</taxon>
        <taxon>Agaricomycotina</taxon>
        <taxon>Agaricomycetes</taxon>
        <taxon>Agaricomycetidae</taxon>
        <taxon>Boletales</taxon>
        <taxon>Suillineae</taxon>
        <taxon>Rhizopogonaceae</taxon>
        <taxon>Rhizopogon</taxon>
    </lineage>
</organism>
<evidence type="ECO:0000313" key="2">
    <source>
        <dbReference type="EMBL" id="OJA21150.1"/>
    </source>
</evidence>
<dbReference type="GO" id="GO:0003676">
    <property type="term" value="F:nucleic acid binding"/>
    <property type="evidence" value="ECO:0007669"/>
    <property type="project" value="InterPro"/>
</dbReference>
<protein>
    <recommendedName>
        <fullName evidence="1">DDE-1 domain-containing protein</fullName>
    </recommendedName>
</protein>
<dbReference type="STRING" id="180088.A0A1J8QHH5"/>
<evidence type="ECO:0000313" key="3">
    <source>
        <dbReference type="Proteomes" id="UP000183567"/>
    </source>
</evidence>
<accession>A0A1J8QHH5</accession>
<sequence>MTPFVQPCDAGIIRCFKAIYRRNFCARAIDLDEAGERNIYKLNILDGMTMANQAWDALTSETIKHCWDHTQIQSDPTAAIDTRPHADPIAWKIIRTFATMQMTLPDAERDLQAHLGERYVDSDWRPALEAVLIAEEDTEMASNTIDALMQAASQRTGLKIRIP</sequence>
<keyword evidence="3" id="KW-1185">Reference proteome</keyword>
<proteinExistence type="predicted"/>
<evidence type="ECO:0000259" key="1">
    <source>
        <dbReference type="Pfam" id="PF03184"/>
    </source>
</evidence>
<dbReference type="AlphaFoldDB" id="A0A1J8QHH5"/>
<dbReference type="Pfam" id="PF03184">
    <property type="entry name" value="DDE_1"/>
    <property type="match status" value="1"/>
</dbReference>
<gene>
    <name evidence="2" type="ORF">AZE42_13882</name>
</gene>
<feature type="non-terminal residue" evidence="2">
    <location>
        <position position="163"/>
    </location>
</feature>
<reference evidence="2 3" key="1">
    <citation type="submission" date="2016-03" db="EMBL/GenBank/DDBJ databases">
        <title>Comparative genomics of the ectomycorrhizal sister species Rhizopogon vinicolor and Rhizopogon vesiculosus (Basidiomycota: Boletales) reveals a divergence of the mating type B locus.</title>
        <authorList>
            <person name="Mujic A.B."/>
            <person name="Kuo A."/>
            <person name="Tritt A."/>
            <person name="Lipzen A."/>
            <person name="Chen C."/>
            <person name="Johnson J."/>
            <person name="Sharma A."/>
            <person name="Barry K."/>
            <person name="Grigoriev I.V."/>
            <person name="Spatafora J.W."/>
        </authorList>
    </citation>
    <scope>NUCLEOTIDE SEQUENCE [LARGE SCALE GENOMIC DNA]</scope>
    <source>
        <strain evidence="2 3">AM-OR11-056</strain>
    </source>
</reference>
<comment type="caution">
    <text evidence="2">The sequence shown here is derived from an EMBL/GenBank/DDBJ whole genome shotgun (WGS) entry which is preliminary data.</text>
</comment>
<dbReference type="OrthoDB" id="162969at2759"/>
<name>A0A1J8QHH5_9AGAM</name>